<name>A0A098LB63_9BACT</name>
<dbReference type="EMBL" id="BBLT01000001">
    <property type="protein sequence ID" value="GAL83423.1"/>
    <property type="molecule type" value="Genomic_DNA"/>
</dbReference>
<dbReference type="AlphaFoldDB" id="A0A098LB63"/>
<protein>
    <submittedName>
        <fullName evidence="1">Uncharacterized protein</fullName>
    </submittedName>
</protein>
<sequence length="253" mass="28576">MGYSIVLNKEPKVIFLPVTYTKKVAGVRIIGYDYSFPATVFFDRQIPGRKSQKEIYEIPLPFAPEKLGIKVLSDGSSEGIIINEPVPFKPLVIKNAVVLPEMKSFIGFASDVALNLRKMVKGYWTSEDGRWLIKIDDKVKNRVTGKEEDTPISVSVNSGHLEASIRELKKHTVPGIFVLLAHEFGHYFLKTADEFACDKFAAELALNLGFSQTEILYAFSKTFKTMKPNLDAGLRIERENRIVAIKDFIQNWT</sequence>
<proteinExistence type="predicted"/>
<dbReference type="RefSeq" id="WP_045458265.1">
    <property type="nucleotide sequence ID" value="NZ_BBLT01000001.1"/>
</dbReference>
<keyword evidence="2" id="KW-1185">Reference proteome</keyword>
<organism evidence="1 2">
    <name type="scientific">Sporocytophaga myxococcoides</name>
    <dbReference type="NCBI Taxonomy" id="153721"/>
    <lineage>
        <taxon>Bacteria</taxon>
        <taxon>Pseudomonadati</taxon>
        <taxon>Bacteroidota</taxon>
        <taxon>Cytophagia</taxon>
        <taxon>Cytophagales</taxon>
        <taxon>Cytophagaceae</taxon>
        <taxon>Sporocytophaga</taxon>
    </lineage>
</organism>
<accession>A0A098LB63</accession>
<reference evidence="1 2" key="1">
    <citation type="submission" date="2014-09" db="EMBL/GenBank/DDBJ databases">
        <title>Sporocytophaga myxococcoides PG-01 genome sequencing.</title>
        <authorList>
            <person name="Liu L."/>
            <person name="Gao P.J."/>
            <person name="Chen G.J."/>
            <person name="Wang L.S."/>
        </authorList>
    </citation>
    <scope>NUCLEOTIDE SEQUENCE [LARGE SCALE GENOMIC DNA]</scope>
    <source>
        <strain evidence="1 2">PG-01</strain>
    </source>
</reference>
<gene>
    <name evidence="1" type="ORF">MYP_650</name>
</gene>
<evidence type="ECO:0000313" key="2">
    <source>
        <dbReference type="Proteomes" id="UP000030185"/>
    </source>
</evidence>
<evidence type="ECO:0000313" key="1">
    <source>
        <dbReference type="EMBL" id="GAL83423.1"/>
    </source>
</evidence>
<dbReference type="eggNOG" id="ENOG502ZA6R">
    <property type="taxonomic scope" value="Bacteria"/>
</dbReference>
<dbReference type="STRING" id="153721.MYP_650"/>
<comment type="caution">
    <text evidence="1">The sequence shown here is derived from an EMBL/GenBank/DDBJ whole genome shotgun (WGS) entry which is preliminary data.</text>
</comment>
<dbReference type="Proteomes" id="UP000030185">
    <property type="component" value="Unassembled WGS sequence"/>
</dbReference>
<dbReference type="OrthoDB" id="1413352at2"/>